<dbReference type="SUPFAM" id="SSF49599">
    <property type="entry name" value="TRAF domain-like"/>
    <property type="match status" value="1"/>
</dbReference>
<dbReference type="OrthoDB" id="1878800at2759"/>
<sequence>MSAASPEPLAVTRVAGDGSSWSSSSTIVGMVTTRTFHVRVDNYSKTREMRNGAHMLSSSFVVGDQPWKIKYYPNGSNESATGQISIFLVRVGGVDLGLLADVQFDLIAQPAGTAAYALRFKHAFRPDTSYGYASFVSPEKLEELGCLKDDSFTILLDVELEGPPFVVEVPPSSLGWHLGDLLGETEGADVAFVVGGERFPAHRLVLAARSLVFKAQLLGPLKVEKGATISIDDMHADVFRAFLHFIYTDELPDDDDDDNDDSAAAIMAQHLLVAADKYDMPRLRLMCESRMSKRVCVSTAATTLALAEQHGCHGLKEVVLRFLKLPSHMKAVRCTEDYKHLLKSCPSIQQELTSSGLLP</sequence>
<reference evidence="5" key="2">
    <citation type="submission" date="2013-04" db="UniProtKB">
        <authorList>
            <consortium name="EnsemblPlants"/>
        </authorList>
    </citation>
    <scope>IDENTIFICATION</scope>
</reference>
<evidence type="ECO:0008006" key="7">
    <source>
        <dbReference type="Google" id="ProtNLM"/>
    </source>
</evidence>
<dbReference type="SMART" id="SM00225">
    <property type="entry name" value="BTB"/>
    <property type="match status" value="1"/>
</dbReference>
<reference evidence="5" key="1">
    <citation type="journal article" date="2013" name="Nat. Commun.">
        <title>Whole-genome sequencing of Oryza brachyantha reveals mechanisms underlying Oryza genome evolution.</title>
        <authorList>
            <person name="Chen J."/>
            <person name="Huang Q."/>
            <person name="Gao D."/>
            <person name="Wang J."/>
            <person name="Lang Y."/>
            <person name="Liu T."/>
            <person name="Li B."/>
            <person name="Bai Z."/>
            <person name="Luis Goicoechea J."/>
            <person name="Liang C."/>
            <person name="Chen C."/>
            <person name="Zhang W."/>
            <person name="Sun S."/>
            <person name="Liao Y."/>
            <person name="Zhang X."/>
            <person name="Yang L."/>
            <person name="Song C."/>
            <person name="Wang M."/>
            <person name="Shi J."/>
            <person name="Liu G."/>
            <person name="Liu J."/>
            <person name="Zhou H."/>
            <person name="Zhou W."/>
            <person name="Yu Q."/>
            <person name="An N."/>
            <person name="Chen Y."/>
            <person name="Cai Q."/>
            <person name="Wang B."/>
            <person name="Liu B."/>
            <person name="Min J."/>
            <person name="Huang Y."/>
            <person name="Wu H."/>
            <person name="Li Z."/>
            <person name="Zhang Y."/>
            <person name="Yin Y."/>
            <person name="Song W."/>
            <person name="Jiang J."/>
            <person name="Jackson S.A."/>
            <person name="Wing R.A."/>
            <person name="Wang J."/>
            <person name="Chen M."/>
        </authorList>
    </citation>
    <scope>NUCLEOTIDE SEQUENCE [LARGE SCALE GENOMIC DNA]</scope>
    <source>
        <strain evidence="5">cv. IRGC 101232</strain>
    </source>
</reference>
<organism evidence="5">
    <name type="scientific">Oryza brachyantha</name>
    <name type="common">malo sina</name>
    <dbReference type="NCBI Taxonomy" id="4533"/>
    <lineage>
        <taxon>Eukaryota</taxon>
        <taxon>Viridiplantae</taxon>
        <taxon>Streptophyta</taxon>
        <taxon>Embryophyta</taxon>
        <taxon>Tracheophyta</taxon>
        <taxon>Spermatophyta</taxon>
        <taxon>Magnoliopsida</taxon>
        <taxon>Liliopsida</taxon>
        <taxon>Poales</taxon>
        <taxon>Poaceae</taxon>
        <taxon>BOP clade</taxon>
        <taxon>Oryzoideae</taxon>
        <taxon>Oryzeae</taxon>
        <taxon>Oryzinae</taxon>
        <taxon>Oryza</taxon>
    </lineage>
</organism>
<dbReference type="Gene3D" id="1.25.40.420">
    <property type="match status" value="1"/>
</dbReference>
<dbReference type="Pfam" id="PF22486">
    <property type="entry name" value="MATH_2"/>
    <property type="match status" value="1"/>
</dbReference>
<dbReference type="SUPFAM" id="SSF54695">
    <property type="entry name" value="POZ domain"/>
    <property type="match status" value="1"/>
</dbReference>
<dbReference type="Gene3D" id="2.60.210.10">
    <property type="entry name" value="Apoptosis, Tumor Necrosis Factor Receptor Associated Protein 2, Chain A"/>
    <property type="match status" value="1"/>
</dbReference>
<dbReference type="GeneID" id="102718113"/>
<dbReference type="InterPro" id="IPR011333">
    <property type="entry name" value="SKP1/BTB/POZ_sf"/>
</dbReference>
<proteinExistence type="inferred from homology"/>
<accession>J3N182</accession>
<dbReference type="PROSITE" id="PS50097">
    <property type="entry name" value="BTB"/>
    <property type="match status" value="1"/>
</dbReference>
<dbReference type="Pfam" id="PF00651">
    <property type="entry name" value="BTB"/>
    <property type="match status" value="1"/>
</dbReference>
<evidence type="ECO:0000313" key="5">
    <source>
        <dbReference type="EnsemblPlants" id="OB10G12800.1"/>
    </source>
</evidence>
<evidence type="ECO:0000259" key="3">
    <source>
        <dbReference type="PROSITE" id="PS50097"/>
    </source>
</evidence>
<dbReference type="RefSeq" id="XP_006662215.1">
    <property type="nucleotide sequence ID" value="XM_006662152.2"/>
</dbReference>
<protein>
    <recommendedName>
        <fullName evidence="7">BTB domain-containing protein</fullName>
    </recommendedName>
</protein>
<dbReference type="InterPro" id="IPR000210">
    <property type="entry name" value="BTB/POZ_dom"/>
</dbReference>
<dbReference type="EnsemblPlants" id="OB10G12800.1">
    <property type="protein sequence ID" value="OB10G12800.1"/>
    <property type="gene ID" value="OB10G12800"/>
</dbReference>
<dbReference type="InterPro" id="IPR045005">
    <property type="entry name" value="BPM1-6"/>
</dbReference>
<dbReference type="CDD" id="cd00121">
    <property type="entry name" value="MATH"/>
    <property type="match status" value="1"/>
</dbReference>
<dbReference type="HOGENOM" id="CLU_004253_2_1_1"/>
<gene>
    <name evidence="5" type="primary">LOC102718113</name>
</gene>
<dbReference type="Proteomes" id="UP000006038">
    <property type="component" value="Chromosome 10"/>
</dbReference>
<dbReference type="eggNOG" id="KOG1987">
    <property type="taxonomic scope" value="Eukaryota"/>
</dbReference>
<dbReference type="SMART" id="SM00061">
    <property type="entry name" value="MATH"/>
    <property type="match status" value="1"/>
</dbReference>
<dbReference type="Gene3D" id="3.30.710.10">
    <property type="entry name" value="Potassium Channel Kv1.1, Chain A"/>
    <property type="match status" value="1"/>
</dbReference>
<dbReference type="PANTHER" id="PTHR26379:SF187">
    <property type="entry name" value="OS07G0655300 PROTEIN"/>
    <property type="match status" value="1"/>
</dbReference>
<dbReference type="InterPro" id="IPR008974">
    <property type="entry name" value="TRAF-like"/>
</dbReference>
<feature type="domain" description="BTB" evidence="3">
    <location>
        <begin position="188"/>
        <end position="255"/>
    </location>
</feature>
<dbReference type="AlphaFoldDB" id="J3N182"/>
<dbReference type="Gramene" id="OB10G12800.1">
    <property type="protein sequence ID" value="OB10G12800.1"/>
    <property type="gene ID" value="OB10G12800"/>
</dbReference>
<comment type="pathway">
    <text evidence="1">Protein modification; protein ubiquitination.</text>
</comment>
<evidence type="ECO:0000256" key="1">
    <source>
        <dbReference type="ARBA" id="ARBA00004906"/>
    </source>
</evidence>
<dbReference type="KEGG" id="obr:102718113"/>
<keyword evidence="6" id="KW-1185">Reference proteome</keyword>
<dbReference type="PROSITE" id="PS50144">
    <property type="entry name" value="MATH"/>
    <property type="match status" value="1"/>
</dbReference>
<evidence type="ECO:0000256" key="2">
    <source>
        <dbReference type="ARBA" id="ARBA00010846"/>
    </source>
</evidence>
<name>J3N182_ORYBR</name>
<evidence type="ECO:0000259" key="4">
    <source>
        <dbReference type="PROSITE" id="PS50144"/>
    </source>
</evidence>
<dbReference type="InterPro" id="IPR056423">
    <property type="entry name" value="BACK_BPM_SPOP"/>
</dbReference>
<dbReference type="InterPro" id="IPR002083">
    <property type="entry name" value="MATH/TRAF_dom"/>
</dbReference>
<dbReference type="PANTHER" id="PTHR26379">
    <property type="entry name" value="BTB/POZ AND MATH DOMAIN-CONTAINING PROTEIN 1"/>
    <property type="match status" value="1"/>
</dbReference>
<dbReference type="CDD" id="cd18280">
    <property type="entry name" value="BTB_POZ_BPM_plant"/>
    <property type="match status" value="1"/>
</dbReference>
<evidence type="ECO:0000313" key="6">
    <source>
        <dbReference type="Proteomes" id="UP000006038"/>
    </source>
</evidence>
<dbReference type="OMA" id="PWRIRYY"/>
<dbReference type="GO" id="GO:0016567">
    <property type="term" value="P:protein ubiquitination"/>
    <property type="evidence" value="ECO:0007669"/>
    <property type="project" value="InterPro"/>
</dbReference>
<comment type="similarity">
    <text evidence="2">Belongs to the Tdpoz family.</text>
</comment>
<feature type="domain" description="MATH" evidence="4">
    <location>
        <begin position="33"/>
        <end position="158"/>
    </location>
</feature>
<dbReference type="Pfam" id="PF24570">
    <property type="entry name" value="BACK_BPM_SPOP"/>
    <property type="match status" value="1"/>
</dbReference>